<comment type="caution">
    <text evidence="2">The sequence shown here is derived from an EMBL/GenBank/DDBJ whole genome shotgun (WGS) entry which is preliminary data.</text>
</comment>
<protein>
    <submittedName>
        <fullName evidence="2">Uncharacterized protein</fullName>
    </submittedName>
</protein>
<gene>
    <name evidence="2" type="ORF">QR680_001699</name>
</gene>
<evidence type="ECO:0000313" key="3">
    <source>
        <dbReference type="Proteomes" id="UP001175271"/>
    </source>
</evidence>
<accession>A0AA39LGK2</accession>
<dbReference type="Proteomes" id="UP001175271">
    <property type="component" value="Unassembled WGS sequence"/>
</dbReference>
<evidence type="ECO:0000256" key="1">
    <source>
        <dbReference type="SAM" id="MobiDB-lite"/>
    </source>
</evidence>
<organism evidence="2 3">
    <name type="scientific">Steinernema hermaphroditum</name>
    <dbReference type="NCBI Taxonomy" id="289476"/>
    <lineage>
        <taxon>Eukaryota</taxon>
        <taxon>Metazoa</taxon>
        <taxon>Ecdysozoa</taxon>
        <taxon>Nematoda</taxon>
        <taxon>Chromadorea</taxon>
        <taxon>Rhabditida</taxon>
        <taxon>Tylenchina</taxon>
        <taxon>Panagrolaimomorpha</taxon>
        <taxon>Strongyloidoidea</taxon>
        <taxon>Steinernematidae</taxon>
        <taxon>Steinernema</taxon>
    </lineage>
</organism>
<dbReference type="EMBL" id="JAUCMV010000005">
    <property type="protein sequence ID" value="KAK0396380.1"/>
    <property type="molecule type" value="Genomic_DNA"/>
</dbReference>
<feature type="compositionally biased region" description="Polar residues" evidence="1">
    <location>
        <begin position="31"/>
        <end position="47"/>
    </location>
</feature>
<name>A0AA39LGK2_9BILA</name>
<dbReference type="AlphaFoldDB" id="A0AA39LGK2"/>
<feature type="region of interest" description="Disordered" evidence="1">
    <location>
        <begin position="1"/>
        <end position="20"/>
    </location>
</feature>
<evidence type="ECO:0000313" key="2">
    <source>
        <dbReference type="EMBL" id="KAK0396380.1"/>
    </source>
</evidence>
<feature type="region of interest" description="Disordered" evidence="1">
    <location>
        <begin position="31"/>
        <end position="52"/>
    </location>
</feature>
<sequence length="250" mass="27643">MRPLKDDSFPQFPNFQDDNMSVVDDTMSLATNASEDDQQWNNASALDSPNDDDIFKSNGDDEVAIAEEAETLDVAQQLSTAHKQFLSRQVNVLQAFLLNTNVYIAIADGQTRVSGYASKCMVAELLDLVCSNVYSSLSKNSPPRSNIADGNFDDAHVRFDVFSSNDKSVPVKIKINLKDLQISLTDEILAHLGPFVEFEDNGDQPPNLVISISNTLITTKDPKKKQPLRIQLKDVEICQFADDLEGNGEI</sequence>
<reference evidence="2" key="1">
    <citation type="submission" date="2023-06" db="EMBL/GenBank/DDBJ databases">
        <title>Genomic analysis of the entomopathogenic nematode Steinernema hermaphroditum.</title>
        <authorList>
            <person name="Schwarz E.M."/>
            <person name="Heppert J.K."/>
            <person name="Baniya A."/>
            <person name="Schwartz H.T."/>
            <person name="Tan C.-H."/>
            <person name="Antoshechkin I."/>
            <person name="Sternberg P.W."/>
            <person name="Goodrich-Blair H."/>
            <person name="Dillman A.R."/>
        </authorList>
    </citation>
    <scope>NUCLEOTIDE SEQUENCE</scope>
    <source>
        <strain evidence="2">PS9179</strain>
        <tissue evidence="2">Whole animal</tissue>
    </source>
</reference>
<keyword evidence="3" id="KW-1185">Reference proteome</keyword>
<proteinExistence type="predicted"/>